<evidence type="ECO:0000259" key="1">
    <source>
        <dbReference type="Pfam" id="PF01248"/>
    </source>
</evidence>
<dbReference type="InterPro" id="IPR004038">
    <property type="entry name" value="Ribosomal_eL8/eL30/eS12/Gad45"/>
</dbReference>
<dbReference type="Pfam" id="PF01248">
    <property type="entry name" value="Ribosomal_L7Ae"/>
    <property type="match status" value="1"/>
</dbReference>
<dbReference type="Proteomes" id="UP000295008">
    <property type="component" value="Unassembled WGS sequence"/>
</dbReference>
<dbReference type="EMBL" id="SLUN01000053">
    <property type="protein sequence ID" value="TCL55858.1"/>
    <property type="molecule type" value="Genomic_DNA"/>
</dbReference>
<gene>
    <name evidence="2" type="ORF">EDC14_105322</name>
</gene>
<dbReference type="OrthoDB" id="9794863at2"/>
<comment type="caution">
    <text evidence="2">The sequence shown here is derived from an EMBL/GenBank/DDBJ whole genome shotgun (WGS) entry which is preliminary data.</text>
</comment>
<accession>A0A4R1QQ34</accession>
<protein>
    <submittedName>
        <fullName evidence="2">LSU ribosomal protein L7AE</fullName>
    </submittedName>
</protein>
<dbReference type="InterPro" id="IPR029064">
    <property type="entry name" value="Ribosomal_eL30-like_sf"/>
</dbReference>
<evidence type="ECO:0000313" key="2">
    <source>
        <dbReference type="EMBL" id="TCL55858.1"/>
    </source>
</evidence>
<name>A0A4R1QQ34_HYDET</name>
<dbReference type="SUPFAM" id="SSF55315">
    <property type="entry name" value="L30e-like"/>
    <property type="match status" value="1"/>
</dbReference>
<keyword evidence="3" id="KW-1185">Reference proteome</keyword>
<dbReference type="GO" id="GO:0005840">
    <property type="term" value="C:ribosome"/>
    <property type="evidence" value="ECO:0007669"/>
    <property type="project" value="UniProtKB-KW"/>
</dbReference>
<proteinExistence type="predicted"/>
<keyword evidence="2" id="KW-0689">Ribosomal protein</keyword>
<reference evidence="2 3" key="1">
    <citation type="submission" date="2019-03" db="EMBL/GenBank/DDBJ databases">
        <title>Genomic Encyclopedia of Type Strains, Phase IV (KMG-IV): sequencing the most valuable type-strain genomes for metagenomic binning, comparative biology and taxonomic classification.</title>
        <authorList>
            <person name="Goeker M."/>
        </authorList>
    </citation>
    <scope>NUCLEOTIDE SEQUENCE [LARGE SCALE GENOMIC DNA]</scope>
    <source>
        <strain evidence="2 3">LX-B</strain>
    </source>
</reference>
<keyword evidence="2" id="KW-0687">Ribonucleoprotein</keyword>
<feature type="domain" description="Ribosomal protein eL8/eL30/eS12/Gadd45" evidence="1">
    <location>
        <begin position="3"/>
        <end position="81"/>
    </location>
</feature>
<evidence type="ECO:0000313" key="3">
    <source>
        <dbReference type="Proteomes" id="UP000295008"/>
    </source>
</evidence>
<dbReference type="Gene3D" id="3.30.1330.30">
    <property type="match status" value="1"/>
</dbReference>
<dbReference type="RefSeq" id="WP_132017570.1">
    <property type="nucleotide sequence ID" value="NZ_SLUN01000053.1"/>
</dbReference>
<sequence length="104" mass="11126">MTKVETLLGFAAKAGRLITGTAAVETAIRKNRVKIVICAGDLSAKTLKNFQYLCDQRSIPFYTFGTVSEIGRWIGIPGRGIIGIHSPDFAKSIGSLLNDGGDEP</sequence>
<dbReference type="AlphaFoldDB" id="A0A4R1QQ34"/>
<organism evidence="2 3">
    <name type="scientific">Hydrogenispora ethanolica</name>
    <dbReference type="NCBI Taxonomy" id="1082276"/>
    <lineage>
        <taxon>Bacteria</taxon>
        <taxon>Bacillati</taxon>
        <taxon>Bacillota</taxon>
        <taxon>Hydrogenispora</taxon>
    </lineage>
</organism>